<gene>
    <name evidence="9" type="ORF">GEU84_004665</name>
</gene>
<evidence type="ECO:0000256" key="2">
    <source>
        <dbReference type="ARBA" id="ARBA00012076"/>
    </source>
</evidence>
<dbReference type="SUPFAM" id="SSF52096">
    <property type="entry name" value="ClpP/crotonase"/>
    <property type="match status" value="1"/>
</dbReference>
<evidence type="ECO:0000256" key="4">
    <source>
        <dbReference type="ARBA" id="ARBA00023239"/>
    </source>
</evidence>
<dbReference type="CDD" id="cd06558">
    <property type="entry name" value="crotonase-like"/>
    <property type="match status" value="1"/>
</dbReference>
<evidence type="ECO:0000259" key="8">
    <source>
        <dbReference type="Pfam" id="PF02737"/>
    </source>
</evidence>
<dbReference type="PANTHER" id="PTHR23309">
    <property type="entry name" value="3-HYDROXYACYL-COA DEHYROGENASE"/>
    <property type="match status" value="1"/>
</dbReference>
<dbReference type="EC" id="4.2.1.17" evidence="2"/>
<accession>A0A8X8GST2</accession>
<dbReference type="GO" id="GO:0006635">
    <property type="term" value="P:fatty acid beta-oxidation"/>
    <property type="evidence" value="ECO:0007669"/>
    <property type="project" value="TreeGrafter"/>
</dbReference>
<keyword evidence="10" id="KW-1185">Reference proteome</keyword>
<comment type="similarity">
    <text evidence="7">Belongs to the enoyl-CoA hydratase/isomerase family.</text>
</comment>
<dbReference type="RefSeq" id="WP_174539318.1">
    <property type="nucleotide sequence ID" value="NZ_WHUT02000002.1"/>
</dbReference>
<dbReference type="GO" id="GO:0003857">
    <property type="term" value="F:(3S)-3-hydroxyacyl-CoA dehydrogenase (NAD+) activity"/>
    <property type="evidence" value="ECO:0007669"/>
    <property type="project" value="UniProtKB-EC"/>
</dbReference>
<dbReference type="EMBL" id="WHUT02000002">
    <property type="protein sequence ID" value="NUB43668.1"/>
    <property type="molecule type" value="Genomic_DNA"/>
</dbReference>
<dbReference type="Gene3D" id="1.10.1040.10">
    <property type="entry name" value="N-(1-d-carboxylethyl)-l-norvaline Dehydrogenase, domain 2"/>
    <property type="match status" value="1"/>
</dbReference>
<evidence type="ECO:0000313" key="9">
    <source>
        <dbReference type="EMBL" id="NUB43668.1"/>
    </source>
</evidence>
<dbReference type="InterPro" id="IPR001753">
    <property type="entry name" value="Enoyl-CoA_hydra/iso"/>
</dbReference>
<dbReference type="Gene3D" id="3.90.226.10">
    <property type="entry name" value="2-enoyl-CoA Hydratase, Chain A, domain 1"/>
    <property type="match status" value="1"/>
</dbReference>
<dbReference type="PROSITE" id="PS00166">
    <property type="entry name" value="ENOYL_COA_HYDRATASE"/>
    <property type="match status" value="1"/>
</dbReference>
<proteinExistence type="inferred from homology"/>
<comment type="similarity">
    <text evidence="1">In the N-terminal section; belongs to the enoyl-CoA hydratase/isomerase family.</text>
</comment>
<sequence>MAEAGQQVVQRHRAGEVMVLVIDHPPVNALGHALRAGLAAGLAEALADDAVQAVVIRAEGRTFPAGADLAEFGQPPRAPVLPDLCNQIEASPKPVIAALHGTALGGGLEIALAAHARVALASTRLGLPEVHLGILPGAGGTQRLPRLIGAAEALRLMLTGRPVGAAEAMALGLVDQVVEDGLEAAALAMARTSIGLGLPPTRDRREGLRDVAGYQAVLAAARKAQGAARLPGPGRIIDCVEAALLLPFAQGLAFERAAFLDLVGSPEAIGLRHVFFAERRAAKMPEARVAAPPLAQVGILGTGDEAADLALALVQAGLPVTLAGVERPALVAALERIAGRQEQAVAAGTLTAAARDADWARLQPALGAAALTGADLVLALPGEDAGALPDAVTLGGGGPGLSLQLPPGERLAELVVPQGTAPARVAQLLALARKLGRVAVWSAVPGGIGARVRAACLRAAAHLVAGGTDPARITAALAHFGFDGLVAPGGEAPVAAGKPLDRAGIMARLLGAMANEGARVLGEGGARCPSDIDLALVLGQGFPRWEGGPMFWAERQTLLILRRDLRVWAADAPQLYTPAPLLDELFRQGLTLGSLNEG</sequence>
<organism evidence="9 10">
    <name type="scientific">Fertoeibacter niger</name>
    <dbReference type="NCBI Taxonomy" id="2656921"/>
    <lineage>
        <taxon>Bacteria</taxon>
        <taxon>Pseudomonadati</taxon>
        <taxon>Pseudomonadota</taxon>
        <taxon>Alphaproteobacteria</taxon>
        <taxon>Rhodobacterales</taxon>
        <taxon>Paracoccaceae</taxon>
        <taxon>Fertoeibacter</taxon>
    </lineage>
</organism>
<comment type="catalytic activity">
    <reaction evidence="6">
        <text>a (3S)-3-hydroxyacyl-CoA + NAD(+) = a 3-oxoacyl-CoA + NADH + H(+)</text>
        <dbReference type="Rhea" id="RHEA:22432"/>
        <dbReference type="ChEBI" id="CHEBI:15378"/>
        <dbReference type="ChEBI" id="CHEBI:57318"/>
        <dbReference type="ChEBI" id="CHEBI:57540"/>
        <dbReference type="ChEBI" id="CHEBI:57945"/>
        <dbReference type="ChEBI" id="CHEBI:90726"/>
        <dbReference type="EC" id="1.1.1.35"/>
    </reaction>
</comment>
<dbReference type="Proteomes" id="UP000484076">
    <property type="component" value="Unassembled WGS sequence"/>
</dbReference>
<dbReference type="InterPro" id="IPR018376">
    <property type="entry name" value="Enoyl-CoA_hyd/isom_CS"/>
</dbReference>
<evidence type="ECO:0000256" key="5">
    <source>
        <dbReference type="ARBA" id="ARBA00023268"/>
    </source>
</evidence>
<keyword evidence="5" id="KW-0511">Multifunctional enzyme</keyword>
<reference evidence="9" key="1">
    <citation type="submission" date="2020-05" db="EMBL/GenBank/DDBJ databases">
        <title>Fertoebacter nigrum gen. nov., sp. nov., a new member of the family Rhodobacteraceae.</title>
        <authorList>
            <person name="Szuroczki S."/>
            <person name="Abbaszade G."/>
            <person name="Buni D."/>
            <person name="Schumann P."/>
            <person name="Toth E."/>
        </authorList>
    </citation>
    <scope>NUCLEOTIDE SEQUENCE</scope>
    <source>
        <strain evidence="9">RG-N-1a</strain>
    </source>
</reference>
<dbReference type="InterPro" id="IPR006176">
    <property type="entry name" value="3-OHacyl-CoA_DH_NAD-bd"/>
</dbReference>
<evidence type="ECO:0000256" key="7">
    <source>
        <dbReference type="RuleBase" id="RU003707"/>
    </source>
</evidence>
<dbReference type="GO" id="GO:0016853">
    <property type="term" value="F:isomerase activity"/>
    <property type="evidence" value="ECO:0007669"/>
    <property type="project" value="UniProtKB-KW"/>
</dbReference>
<evidence type="ECO:0000256" key="6">
    <source>
        <dbReference type="ARBA" id="ARBA00049556"/>
    </source>
</evidence>
<evidence type="ECO:0000313" key="10">
    <source>
        <dbReference type="Proteomes" id="UP000484076"/>
    </source>
</evidence>
<dbReference type="Pfam" id="PF00378">
    <property type="entry name" value="ECH_1"/>
    <property type="match status" value="1"/>
</dbReference>
<feature type="domain" description="3-hydroxyacyl-CoA dehydrogenase NAD binding" evidence="8">
    <location>
        <begin position="296"/>
        <end position="378"/>
    </location>
</feature>
<dbReference type="SUPFAM" id="SSF51735">
    <property type="entry name" value="NAD(P)-binding Rossmann-fold domains"/>
    <property type="match status" value="1"/>
</dbReference>
<dbReference type="Pfam" id="PF02737">
    <property type="entry name" value="3HCDH_N"/>
    <property type="match status" value="1"/>
</dbReference>
<keyword evidence="4" id="KW-0456">Lyase</keyword>
<evidence type="ECO:0000256" key="3">
    <source>
        <dbReference type="ARBA" id="ARBA00023235"/>
    </source>
</evidence>
<name>A0A8X8GST2_9RHOB</name>
<dbReference type="GO" id="GO:0070403">
    <property type="term" value="F:NAD+ binding"/>
    <property type="evidence" value="ECO:0007669"/>
    <property type="project" value="InterPro"/>
</dbReference>
<dbReference type="GO" id="GO:0004300">
    <property type="term" value="F:enoyl-CoA hydratase activity"/>
    <property type="evidence" value="ECO:0007669"/>
    <property type="project" value="UniProtKB-EC"/>
</dbReference>
<protein>
    <recommendedName>
        <fullName evidence="2">enoyl-CoA hydratase</fullName>
        <ecNumber evidence="2">4.2.1.17</ecNumber>
    </recommendedName>
</protein>
<dbReference type="SUPFAM" id="SSF48179">
    <property type="entry name" value="6-phosphogluconate dehydrogenase C-terminal domain-like"/>
    <property type="match status" value="1"/>
</dbReference>
<dbReference type="InterPro" id="IPR008927">
    <property type="entry name" value="6-PGluconate_DH-like_C_sf"/>
</dbReference>
<comment type="caution">
    <text evidence="9">The sequence shown here is derived from an EMBL/GenBank/DDBJ whole genome shotgun (WGS) entry which is preliminary data.</text>
</comment>
<dbReference type="Gene3D" id="3.40.50.720">
    <property type="entry name" value="NAD(P)-binding Rossmann-like Domain"/>
    <property type="match status" value="1"/>
</dbReference>
<dbReference type="PANTHER" id="PTHR23309:SF49">
    <property type="entry name" value="PEROXISOMAL BIFUNCTIONAL ENZYME"/>
    <property type="match status" value="1"/>
</dbReference>
<dbReference type="InterPro" id="IPR029045">
    <property type="entry name" value="ClpP/crotonase-like_dom_sf"/>
</dbReference>
<dbReference type="AlphaFoldDB" id="A0A8X8GST2"/>
<evidence type="ECO:0000256" key="1">
    <source>
        <dbReference type="ARBA" id="ARBA00008750"/>
    </source>
</evidence>
<keyword evidence="3" id="KW-0413">Isomerase</keyword>
<dbReference type="InterPro" id="IPR036291">
    <property type="entry name" value="NAD(P)-bd_dom_sf"/>
</dbReference>
<dbReference type="InterPro" id="IPR013328">
    <property type="entry name" value="6PGD_dom2"/>
</dbReference>